<sequence>MSSHHVHATRSATALAAVALTAVALAPAAHASDTPAAPAAPAALGSGELAAARSATQQPSVLDRLGHFFARKGVPPTQPLGIGAADEAKAATAAAPRLTGDTVPVYTLSAAFVAGRAGTPVAEVEFAATTAVAADGQRASVWTARQDGSWRVVNIASGGDETDYAARAAADGGTAFREPQVDAWYEVKGGRVLPLDEDARRSVGARGTTVAAYQQLVHQRYGDKLPGSAYDASGKAGGFDTAAPAGTGRDGAPLPAAGAAVGLTALAGTALGLRRRRRARIKY</sequence>
<gene>
    <name evidence="3" type="ORF">Kpho01_63910</name>
</gene>
<proteinExistence type="predicted"/>
<name>A0A9W6UT97_9ACTN</name>
<feature type="signal peptide" evidence="2">
    <location>
        <begin position="1"/>
        <end position="31"/>
    </location>
</feature>
<dbReference type="EMBL" id="BSRX01000051">
    <property type="protein sequence ID" value="GLW58380.1"/>
    <property type="molecule type" value="Genomic_DNA"/>
</dbReference>
<evidence type="ECO:0000313" key="3">
    <source>
        <dbReference type="EMBL" id="GLW58380.1"/>
    </source>
</evidence>
<dbReference type="AlphaFoldDB" id="A0A9W6UT97"/>
<dbReference type="Proteomes" id="UP001165143">
    <property type="component" value="Unassembled WGS sequence"/>
</dbReference>
<keyword evidence="1" id="KW-0812">Transmembrane</keyword>
<keyword evidence="1" id="KW-1133">Transmembrane helix</keyword>
<organism evidence="3 4">
    <name type="scientific">Kitasatospora phosalacinea</name>
    <dbReference type="NCBI Taxonomy" id="2065"/>
    <lineage>
        <taxon>Bacteria</taxon>
        <taxon>Bacillati</taxon>
        <taxon>Actinomycetota</taxon>
        <taxon>Actinomycetes</taxon>
        <taxon>Kitasatosporales</taxon>
        <taxon>Streptomycetaceae</taxon>
        <taxon>Kitasatospora</taxon>
    </lineage>
</organism>
<keyword evidence="2" id="KW-0732">Signal</keyword>
<dbReference type="RefSeq" id="WP_033253276.1">
    <property type="nucleotide sequence ID" value="NZ_BSRX01000051.1"/>
</dbReference>
<evidence type="ECO:0000313" key="4">
    <source>
        <dbReference type="Proteomes" id="UP001165143"/>
    </source>
</evidence>
<protein>
    <submittedName>
        <fullName evidence="3">Uncharacterized protein</fullName>
    </submittedName>
</protein>
<reference evidence="3" key="1">
    <citation type="submission" date="2023-02" db="EMBL/GenBank/DDBJ databases">
        <title>Kitasatospora phosalacinea NBRC 14362.</title>
        <authorList>
            <person name="Ichikawa N."/>
            <person name="Sato H."/>
            <person name="Tonouchi N."/>
        </authorList>
    </citation>
    <scope>NUCLEOTIDE SEQUENCE</scope>
    <source>
        <strain evidence="3">NBRC 14362</strain>
    </source>
</reference>
<feature type="transmembrane region" description="Helical" evidence="1">
    <location>
        <begin position="254"/>
        <end position="273"/>
    </location>
</feature>
<evidence type="ECO:0000256" key="1">
    <source>
        <dbReference type="SAM" id="Phobius"/>
    </source>
</evidence>
<evidence type="ECO:0000256" key="2">
    <source>
        <dbReference type="SAM" id="SignalP"/>
    </source>
</evidence>
<accession>A0A9W6UT97</accession>
<keyword evidence="1" id="KW-0472">Membrane</keyword>
<feature type="chain" id="PRO_5040766583" evidence="2">
    <location>
        <begin position="32"/>
        <end position="283"/>
    </location>
</feature>
<comment type="caution">
    <text evidence="3">The sequence shown here is derived from an EMBL/GenBank/DDBJ whole genome shotgun (WGS) entry which is preliminary data.</text>
</comment>